<comment type="caution">
    <text evidence="2">The sequence shown here is derived from an EMBL/GenBank/DDBJ whole genome shotgun (WGS) entry which is preliminary data.</text>
</comment>
<dbReference type="GO" id="GO:0003964">
    <property type="term" value="F:RNA-directed DNA polymerase activity"/>
    <property type="evidence" value="ECO:0007669"/>
    <property type="project" value="UniProtKB-KW"/>
</dbReference>
<dbReference type="AlphaFoldDB" id="A0A392RD98"/>
<feature type="non-terminal residue" evidence="2">
    <location>
        <position position="113"/>
    </location>
</feature>
<dbReference type="PANTHER" id="PTHR46890">
    <property type="entry name" value="NON-LTR RETROLELEMENT REVERSE TRANSCRIPTASE-LIKE PROTEIN-RELATED"/>
    <property type="match status" value="1"/>
</dbReference>
<dbReference type="Proteomes" id="UP000265520">
    <property type="component" value="Unassembled WGS sequence"/>
</dbReference>
<dbReference type="InterPro" id="IPR000477">
    <property type="entry name" value="RT_dom"/>
</dbReference>
<sequence length="113" mass="12779">MAFLEEFHENAKLPKALTSYFIALIPKVLSPHSLGEFRPISLLGSIYKVLSKVLTKRLSLVMDSLVPKTQSAFIKGRHLVDGVLVVNEVVDWVKRAKKMCVIFKVDFEKAYDS</sequence>
<keyword evidence="2" id="KW-0695">RNA-directed DNA polymerase</keyword>
<keyword evidence="2" id="KW-0808">Transferase</keyword>
<dbReference type="InterPro" id="IPR052343">
    <property type="entry name" value="Retrotransposon-Effector_Assoc"/>
</dbReference>
<dbReference type="PANTHER" id="PTHR46890:SF48">
    <property type="entry name" value="RNA-DIRECTED DNA POLYMERASE"/>
    <property type="match status" value="1"/>
</dbReference>
<evidence type="ECO:0000313" key="3">
    <source>
        <dbReference type="Proteomes" id="UP000265520"/>
    </source>
</evidence>
<dbReference type="EMBL" id="LXQA010210698">
    <property type="protein sequence ID" value="MCI34112.1"/>
    <property type="molecule type" value="Genomic_DNA"/>
</dbReference>
<evidence type="ECO:0000259" key="1">
    <source>
        <dbReference type="PROSITE" id="PS50878"/>
    </source>
</evidence>
<feature type="domain" description="Reverse transcriptase" evidence="1">
    <location>
        <begin position="6"/>
        <end position="113"/>
    </location>
</feature>
<keyword evidence="2" id="KW-0548">Nucleotidyltransferase</keyword>
<dbReference type="PROSITE" id="PS50878">
    <property type="entry name" value="RT_POL"/>
    <property type="match status" value="1"/>
</dbReference>
<dbReference type="Pfam" id="PF00078">
    <property type="entry name" value="RVT_1"/>
    <property type="match status" value="1"/>
</dbReference>
<accession>A0A392RD98</accession>
<proteinExistence type="predicted"/>
<protein>
    <submittedName>
        <fullName evidence="2">LINE-1 reverse transcriptase like</fullName>
    </submittedName>
</protein>
<organism evidence="2 3">
    <name type="scientific">Trifolium medium</name>
    <dbReference type="NCBI Taxonomy" id="97028"/>
    <lineage>
        <taxon>Eukaryota</taxon>
        <taxon>Viridiplantae</taxon>
        <taxon>Streptophyta</taxon>
        <taxon>Embryophyta</taxon>
        <taxon>Tracheophyta</taxon>
        <taxon>Spermatophyta</taxon>
        <taxon>Magnoliopsida</taxon>
        <taxon>eudicotyledons</taxon>
        <taxon>Gunneridae</taxon>
        <taxon>Pentapetalae</taxon>
        <taxon>rosids</taxon>
        <taxon>fabids</taxon>
        <taxon>Fabales</taxon>
        <taxon>Fabaceae</taxon>
        <taxon>Papilionoideae</taxon>
        <taxon>50 kb inversion clade</taxon>
        <taxon>NPAAA clade</taxon>
        <taxon>Hologalegina</taxon>
        <taxon>IRL clade</taxon>
        <taxon>Trifolieae</taxon>
        <taxon>Trifolium</taxon>
    </lineage>
</organism>
<reference evidence="2 3" key="1">
    <citation type="journal article" date="2018" name="Front. Plant Sci.">
        <title>Red Clover (Trifolium pratense) and Zigzag Clover (T. medium) - A Picture of Genomic Similarities and Differences.</title>
        <authorList>
            <person name="Dluhosova J."/>
            <person name="Istvanek J."/>
            <person name="Nedelnik J."/>
            <person name="Repkova J."/>
        </authorList>
    </citation>
    <scope>NUCLEOTIDE SEQUENCE [LARGE SCALE GENOMIC DNA]</scope>
    <source>
        <strain evidence="3">cv. 10/8</strain>
        <tissue evidence="2">Leaf</tissue>
    </source>
</reference>
<evidence type="ECO:0000313" key="2">
    <source>
        <dbReference type="EMBL" id="MCI34112.1"/>
    </source>
</evidence>
<keyword evidence="3" id="KW-1185">Reference proteome</keyword>
<name>A0A392RD98_9FABA</name>